<dbReference type="AlphaFoldDB" id="A0A9E9F2W6"/>
<dbReference type="EMBL" id="OP432093">
    <property type="protein sequence ID" value="WAP33717.1"/>
    <property type="molecule type" value="Genomic_DNA"/>
</dbReference>
<evidence type="ECO:0000313" key="2">
    <source>
        <dbReference type="EMBL" id="WAP33717.1"/>
    </source>
</evidence>
<sequence>MRTFTDVEEFEGWLAAHHASAEEVWVVLPKKGTPAPSVTRSEALGVALCYGWIDGKATSGTTEEGWWAQRFTPRRPRSVWSKVNRIKAERLIESGRMRPAGLAQVERAKADGRWAAAYDSPSRAQVPEDLAAALARVPGTAEALAALSASARYAILLNLQKLRRPETRVRRIQEVVARLAPATVVPVGATTSVGPADAAGVVEPAGTVSPVGSPPPGPGSAGCT</sequence>
<protein>
    <submittedName>
        <fullName evidence="2">MichR</fullName>
    </submittedName>
</protein>
<accession>A0A9E9F2W6</accession>
<feature type="region of interest" description="Disordered" evidence="1">
    <location>
        <begin position="204"/>
        <end position="224"/>
    </location>
</feature>
<organism evidence="2">
    <name type="scientific">Micromonospora sp. SCSIO 07395</name>
    <dbReference type="NCBI Taxonomy" id="2998119"/>
    <lineage>
        <taxon>Bacteria</taxon>
        <taxon>Bacillati</taxon>
        <taxon>Actinomycetota</taxon>
        <taxon>Actinomycetes</taxon>
        <taxon>Micromonosporales</taxon>
        <taxon>Micromonosporaceae</taxon>
        <taxon>Micromonospora</taxon>
    </lineage>
</organism>
<name>A0A9E9F2W6_9ACTN</name>
<dbReference type="Pfam" id="PF13376">
    <property type="entry name" value="OmdA"/>
    <property type="match status" value="1"/>
</dbReference>
<reference evidence="2" key="1">
    <citation type="submission" date="2022-09" db="EMBL/GenBank/DDBJ databases">
        <title>Genomics-driven discovery of benzoxazole alkaloids from the marine-derived Micromonospora sp. SCSIO 07395.</title>
        <authorList>
            <person name="Cheng Z.Q."/>
            <person name="Zhu Y.G."/>
        </authorList>
    </citation>
    <scope>NUCLEOTIDE SEQUENCE</scope>
    <source>
        <strain evidence="2">SCSIO 07395</strain>
    </source>
</reference>
<proteinExistence type="predicted"/>
<evidence type="ECO:0000256" key="1">
    <source>
        <dbReference type="SAM" id="MobiDB-lite"/>
    </source>
</evidence>